<dbReference type="PANTHER" id="PTHR31674">
    <property type="entry name" value="B3 DOMAIN-CONTAINING PROTEIN REM-LIKE 3-RELATED"/>
    <property type="match status" value="1"/>
</dbReference>
<dbReference type="SMART" id="SM01019">
    <property type="entry name" value="B3"/>
    <property type="match status" value="2"/>
</dbReference>
<evidence type="ECO:0000313" key="8">
    <source>
        <dbReference type="EMBL" id="GER36078.1"/>
    </source>
</evidence>
<accession>A0A5A7PTS9</accession>
<name>A0A5A7PTS9_STRAF</name>
<evidence type="ECO:0000256" key="1">
    <source>
        <dbReference type="ARBA" id="ARBA00004123"/>
    </source>
</evidence>
<organism evidence="8 9">
    <name type="scientific">Striga asiatica</name>
    <name type="common">Asiatic witchweed</name>
    <name type="synonym">Buchnera asiatica</name>
    <dbReference type="NCBI Taxonomy" id="4170"/>
    <lineage>
        <taxon>Eukaryota</taxon>
        <taxon>Viridiplantae</taxon>
        <taxon>Streptophyta</taxon>
        <taxon>Embryophyta</taxon>
        <taxon>Tracheophyta</taxon>
        <taxon>Spermatophyta</taxon>
        <taxon>Magnoliopsida</taxon>
        <taxon>eudicotyledons</taxon>
        <taxon>Gunneridae</taxon>
        <taxon>Pentapetalae</taxon>
        <taxon>asterids</taxon>
        <taxon>lamiids</taxon>
        <taxon>Lamiales</taxon>
        <taxon>Orobanchaceae</taxon>
        <taxon>Buchnereae</taxon>
        <taxon>Striga</taxon>
    </lineage>
</organism>
<keyword evidence="4" id="KW-0238">DNA-binding</keyword>
<dbReference type="PROSITE" id="PS50863">
    <property type="entry name" value="B3"/>
    <property type="match status" value="1"/>
</dbReference>
<dbReference type="EMBL" id="BKCP01005072">
    <property type="protein sequence ID" value="GER36078.1"/>
    <property type="molecule type" value="Genomic_DNA"/>
</dbReference>
<dbReference type="AlphaFoldDB" id="A0A5A7PTS9"/>
<keyword evidence="3" id="KW-0805">Transcription regulation</keyword>
<protein>
    <submittedName>
        <fullName evidence="8">Transcriptional factor B3 family protein</fullName>
    </submittedName>
</protein>
<dbReference type="GO" id="GO:0005634">
    <property type="term" value="C:nucleus"/>
    <property type="evidence" value="ECO:0007669"/>
    <property type="project" value="UniProtKB-SubCell"/>
</dbReference>
<keyword evidence="5" id="KW-0804">Transcription</keyword>
<evidence type="ECO:0000256" key="6">
    <source>
        <dbReference type="ARBA" id="ARBA00023242"/>
    </source>
</evidence>
<evidence type="ECO:0000259" key="7">
    <source>
        <dbReference type="PROSITE" id="PS50863"/>
    </source>
</evidence>
<dbReference type="PANTHER" id="PTHR31674:SF62">
    <property type="entry name" value="B3 DOMAIN-CONTAINING PROTEIN REM14-RELATED"/>
    <property type="match status" value="1"/>
</dbReference>
<proteinExistence type="predicted"/>
<comment type="caution">
    <text evidence="8">The sequence shown here is derived from an EMBL/GenBank/DDBJ whole genome shotgun (WGS) entry which is preliminary data.</text>
</comment>
<dbReference type="Gene3D" id="2.40.330.10">
    <property type="entry name" value="DNA-binding pseudobarrel domain"/>
    <property type="match status" value="2"/>
</dbReference>
<dbReference type="SUPFAM" id="SSF101936">
    <property type="entry name" value="DNA-binding pseudobarrel domain"/>
    <property type="match status" value="2"/>
</dbReference>
<reference evidence="9" key="1">
    <citation type="journal article" date="2019" name="Curr. Biol.">
        <title>Genome Sequence of Striga asiatica Provides Insight into the Evolution of Plant Parasitism.</title>
        <authorList>
            <person name="Yoshida S."/>
            <person name="Kim S."/>
            <person name="Wafula E.K."/>
            <person name="Tanskanen J."/>
            <person name="Kim Y.M."/>
            <person name="Honaas L."/>
            <person name="Yang Z."/>
            <person name="Spallek T."/>
            <person name="Conn C.E."/>
            <person name="Ichihashi Y."/>
            <person name="Cheong K."/>
            <person name="Cui S."/>
            <person name="Der J.P."/>
            <person name="Gundlach H."/>
            <person name="Jiao Y."/>
            <person name="Hori C."/>
            <person name="Ishida J.K."/>
            <person name="Kasahara H."/>
            <person name="Kiba T."/>
            <person name="Kim M.S."/>
            <person name="Koo N."/>
            <person name="Laohavisit A."/>
            <person name="Lee Y.H."/>
            <person name="Lumba S."/>
            <person name="McCourt P."/>
            <person name="Mortimer J.C."/>
            <person name="Mutuku J.M."/>
            <person name="Nomura T."/>
            <person name="Sasaki-Sekimoto Y."/>
            <person name="Seto Y."/>
            <person name="Wang Y."/>
            <person name="Wakatake T."/>
            <person name="Sakakibara H."/>
            <person name="Demura T."/>
            <person name="Yamaguchi S."/>
            <person name="Yoneyama K."/>
            <person name="Manabe R.I."/>
            <person name="Nelson D.C."/>
            <person name="Schulman A.H."/>
            <person name="Timko M.P."/>
            <person name="dePamphilis C.W."/>
            <person name="Choi D."/>
            <person name="Shirasu K."/>
        </authorList>
    </citation>
    <scope>NUCLEOTIDE SEQUENCE [LARGE SCALE GENOMIC DNA]</scope>
    <source>
        <strain evidence="9">cv. UVA1</strain>
    </source>
</reference>
<gene>
    <name evidence="8" type="ORF">STAS_12397</name>
</gene>
<keyword evidence="6" id="KW-0539">Nucleus</keyword>
<evidence type="ECO:0000256" key="2">
    <source>
        <dbReference type="ARBA" id="ARBA00022737"/>
    </source>
</evidence>
<dbReference type="OrthoDB" id="1864528at2759"/>
<dbReference type="InterPro" id="IPR039218">
    <property type="entry name" value="REM_fam"/>
</dbReference>
<evidence type="ECO:0000256" key="5">
    <source>
        <dbReference type="ARBA" id="ARBA00023163"/>
    </source>
</evidence>
<sequence>MPIFRDVKTYLYRYFLMANTFDPFVTIITDARSPTLVLPESIYHQYTNHVTINCTIVTREHRTYEVWLVKVVDRLQFDDGWEYFVRAEDIRGGYILFFERQSLYEFVVKVFTCNFVERPPQYRFFVEMKKTHVERARLAIPMSFWREHIEDQIHDTSRAILMCKGRRYNVPIIQGHGKALMEHGDCREFMDRSGIVEDSTCVFTLIGYECVVFKVKLLDA</sequence>
<keyword evidence="9" id="KW-1185">Reference proteome</keyword>
<keyword evidence="2" id="KW-0677">Repeat</keyword>
<dbReference type="Proteomes" id="UP000325081">
    <property type="component" value="Unassembled WGS sequence"/>
</dbReference>
<dbReference type="InterPro" id="IPR015300">
    <property type="entry name" value="DNA-bd_pseudobarrel_sf"/>
</dbReference>
<evidence type="ECO:0000256" key="3">
    <source>
        <dbReference type="ARBA" id="ARBA00023015"/>
    </source>
</evidence>
<evidence type="ECO:0000313" key="9">
    <source>
        <dbReference type="Proteomes" id="UP000325081"/>
    </source>
</evidence>
<feature type="domain" description="TF-B3" evidence="7">
    <location>
        <begin position="21"/>
        <end position="114"/>
    </location>
</feature>
<evidence type="ECO:0000256" key="4">
    <source>
        <dbReference type="ARBA" id="ARBA00023125"/>
    </source>
</evidence>
<dbReference type="GO" id="GO:0003677">
    <property type="term" value="F:DNA binding"/>
    <property type="evidence" value="ECO:0007669"/>
    <property type="project" value="UniProtKB-KW"/>
</dbReference>
<comment type="subcellular location">
    <subcellularLocation>
        <location evidence="1">Nucleus</location>
    </subcellularLocation>
</comment>
<dbReference type="InterPro" id="IPR003340">
    <property type="entry name" value="B3_DNA-bd"/>
</dbReference>